<sequence>MSNTPFVPTFDMTAFLAHQAEYEKRASEIFPANKAAVLSVLAGSGITLVTVRFDGSGDSGQIEEIDARSGESSADLPDTSVEIARCEFHDEEVRHVTVPLPDAIEAMCYDLLESKHGGWENNEGGYGEFTFDVAAGTVRFDFNYRIERSENHYYEL</sequence>
<feature type="domain" description="DUF6878" evidence="1">
    <location>
        <begin position="29"/>
        <end position="156"/>
    </location>
</feature>
<proteinExistence type="predicted"/>
<organism evidence="2 3">
    <name type="scientific">Sphingopyxis fribergensis</name>
    <dbReference type="NCBI Taxonomy" id="1515612"/>
    <lineage>
        <taxon>Bacteria</taxon>
        <taxon>Pseudomonadati</taxon>
        <taxon>Pseudomonadota</taxon>
        <taxon>Alphaproteobacteria</taxon>
        <taxon>Sphingomonadales</taxon>
        <taxon>Sphingomonadaceae</taxon>
        <taxon>Sphingopyxis</taxon>
    </lineage>
</organism>
<name>A0A0A7PLJ3_9SPHN</name>
<evidence type="ECO:0000313" key="2">
    <source>
        <dbReference type="EMBL" id="AJA10859.1"/>
    </source>
</evidence>
<dbReference type="EMBL" id="CP009122">
    <property type="protein sequence ID" value="AJA10859.1"/>
    <property type="molecule type" value="Genomic_DNA"/>
</dbReference>
<dbReference type="OrthoDB" id="7259981at2"/>
<gene>
    <name evidence="2" type="ORF">SKP52_19965</name>
</gene>
<dbReference type="STRING" id="1515612.SKP52_19965"/>
<evidence type="ECO:0000313" key="3">
    <source>
        <dbReference type="Proteomes" id="UP000030907"/>
    </source>
</evidence>
<dbReference type="InterPro" id="IPR049243">
    <property type="entry name" value="DUF6878"/>
</dbReference>
<accession>A0A0A7PLJ3</accession>
<evidence type="ECO:0000259" key="1">
    <source>
        <dbReference type="Pfam" id="PF21798"/>
    </source>
</evidence>
<dbReference type="RefSeq" id="WP_039577839.1">
    <property type="nucleotide sequence ID" value="NZ_CP009122.1"/>
</dbReference>
<dbReference type="Pfam" id="PF21798">
    <property type="entry name" value="DUF6878"/>
    <property type="match status" value="1"/>
</dbReference>
<protein>
    <recommendedName>
        <fullName evidence="1">DUF6878 domain-containing protein</fullName>
    </recommendedName>
</protein>
<dbReference type="HOGENOM" id="CLU_130900_0_0_5"/>
<dbReference type="AlphaFoldDB" id="A0A0A7PLJ3"/>
<dbReference type="KEGG" id="sphk:SKP52_19965"/>
<reference evidence="2 3" key="1">
    <citation type="journal article" date="2015" name="Int. J. Syst. Evol. Microbiol.">
        <title>Description of Sphingopyxis fribergensis sp. nov. - a soil bacterium with the ability to degrade styrene and phenylacetic acid.</title>
        <authorList>
            <person name="Oelschlagel M."/>
            <person name="Ruckert C."/>
            <person name="Kalinowski J."/>
            <person name="Schmidt G."/>
            <person name="Schlomann M."/>
            <person name="Tischler D."/>
        </authorList>
    </citation>
    <scope>NUCLEOTIDE SEQUENCE [LARGE SCALE GENOMIC DNA]</scope>
    <source>
        <strain evidence="2 3">Kp5.2</strain>
    </source>
</reference>
<dbReference type="Proteomes" id="UP000030907">
    <property type="component" value="Chromosome"/>
</dbReference>
<keyword evidence="3" id="KW-1185">Reference proteome</keyword>